<dbReference type="InterPro" id="IPR013979">
    <property type="entry name" value="TIF_beta_prop-like"/>
</dbReference>
<evidence type="ECO:0000256" key="2">
    <source>
        <dbReference type="ARBA" id="ARBA00009573"/>
    </source>
</evidence>
<dbReference type="AlphaFoldDB" id="V4A5Y6"/>
<evidence type="ECO:0000256" key="5">
    <source>
        <dbReference type="ARBA" id="ARBA00022574"/>
    </source>
</evidence>
<evidence type="ECO:0000256" key="3">
    <source>
        <dbReference type="ARBA" id="ARBA00013819"/>
    </source>
</evidence>
<evidence type="ECO:0000256" key="9">
    <source>
        <dbReference type="SAM" id="MobiDB-lite"/>
    </source>
</evidence>
<dbReference type="Proteomes" id="UP000030746">
    <property type="component" value="Unassembled WGS sequence"/>
</dbReference>
<dbReference type="PIRSF" id="PIRSF017222">
    <property type="entry name" value="eIF2A"/>
    <property type="match status" value="1"/>
</dbReference>
<evidence type="ECO:0000313" key="12">
    <source>
        <dbReference type="Proteomes" id="UP000030746"/>
    </source>
</evidence>
<protein>
    <recommendedName>
        <fullName evidence="3">Eukaryotic translation initiation factor 2A</fullName>
    </recommendedName>
</protein>
<dbReference type="GO" id="GO:0043022">
    <property type="term" value="F:ribosome binding"/>
    <property type="evidence" value="ECO:0007669"/>
    <property type="project" value="TreeGrafter"/>
</dbReference>
<organism evidence="11 12">
    <name type="scientific">Lottia gigantea</name>
    <name type="common">Giant owl limpet</name>
    <dbReference type="NCBI Taxonomy" id="225164"/>
    <lineage>
        <taxon>Eukaryota</taxon>
        <taxon>Metazoa</taxon>
        <taxon>Spiralia</taxon>
        <taxon>Lophotrochozoa</taxon>
        <taxon>Mollusca</taxon>
        <taxon>Gastropoda</taxon>
        <taxon>Patellogastropoda</taxon>
        <taxon>Lottioidea</taxon>
        <taxon>Lottiidae</taxon>
        <taxon>Lottia</taxon>
    </lineage>
</organism>
<feature type="compositionally biased region" description="Basic and acidic residues" evidence="9">
    <location>
        <begin position="494"/>
        <end position="511"/>
    </location>
</feature>
<keyword evidence="8" id="KW-0648">Protein biosynthesis</keyword>
<dbReference type="EMBL" id="KB202656">
    <property type="protein sequence ID" value="ESO88696.1"/>
    <property type="molecule type" value="Genomic_DNA"/>
</dbReference>
<evidence type="ECO:0000256" key="4">
    <source>
        <dbReference type="ARBA" id="ARBA00022540"/>
    </source>
</evidence>
<reference evidence="11 12" key="1">
    <citation type="journal article" date="2013" name="Nature">
        <title>Insights into bilaterian evolution from three spiralian genomes.</title>
        <authorList>
            <person name="Simakov O."/>
            <person name="Marletaz F."/>
            <person name="Cho S.J."/>
            <person name="Edsinger-Gonzales E."/>
            <person name="Havlak P."/>
            <person name="Hellsten U."/>
            <person name="Kuo D.H."/>
            <person name="Larsson T."/>
            <person name="Lv J."/>
            <person name="Arendt D."/>
            <person name="Savage R."/>
            <person name="Osoegawa K."/>
            <person name="de Jong P."/>
            <person name="Grimwood J."/>
            <person name="Chapman J.A."/>
            <person name="Shapiro H."/>
            <person name="Aerts A."/>
            <person name="Otillar R.P."/>
            <person name="Terry A.Y."/>
            <person name="Boore J.L."/>
            <person name="Grigoriev I.V."/>
            <person name="Lindberg D.R."/>
            <person name="Seaver E.C."/>
            <person name="Weisblat D.A."/>
            <person name="Putnam N.H."/>
            <person name="Rokhsar D.S."/>
        </authorList>
    </citation>
    <scope>NUCLEOTIDE SEQUENCE [LARGE SCALE GENOMIC DNA]</scope>
</reference>
<proteinExistence type="inferred from homology"/>
<comment type="function">
    <text evidence="1">Functions in the early steps of protein synthesis of a small number of specific mRNAs. Acts by directing the binding of methionyl-tRNAi to 40S ribosomal subunits. In contrast to the eIF-2 complex, it binds methionyl-tRNAi to 40S subunits in a codon-dependent manner, whereas the eIF-2 complex binds methionyl-tRNAi to 40S subunits in a GTP-dependent manner.</text>
</comment>
<dbReference type="PANTHER" id="PTHR13227:SF0">
    <property type="entry name" value="EUKARYOTIC TRANSLATION INITIATION FACTOR 2A"/>
    <property type="match status" value="1"/>
</dbReference>
<dbReference type="InterPro" id="IPR011387">
    <property type="entry name" value="TIF2A"/>
</dbReference>
<dbReference type="RefSeq" id="XP_009060744.1">
    <property type="nucleotide sequence ID" value="XM_009062496.1"/>
</dbReference>
<feature type="domain" description="Translation initiation factor beta propellor-like" evidence="10">
    <location>
        <begin position="216"/>
        <end position="409"/>
    </location>
</feature>
<keyword evidence="5" id="KW-0853">WD repeat</keyword>
<keyword evidence="12" id="KW-1185">Reference proteome</keyword>
<dbReference type="GeneID" id="20249553"/>
<evidence type="ECO:0000256" key="6">
    <source>
        <dbReference type="ARBA" id="ARBA00022737"/>
    </source>
</evidence>
<dbReference type="OMA" id="RCCAYSP"/>
<dbReference type="SUPFAM" id="SSF82171">
    <property type="entry name" value="DPP6 N-terminal domain-like"/>
    <property type="match status" value="1"/>
</dbReference>
<keyword evidence="7" id="KW-0810">Translation regulation</keyword>
<dbReference type="GO" id="GO:0022627">
    <property type="term" value="C:cytosolic small ribosomal subunit"/>
    <property type="evidence" value="ECO:0007669"/>
    <property type="project" value="TreeGrafter"/>
</dbReference>
<evidence type="ECO:0000256" key="8">
    <source>
        <dbReference type="ARBA" id="ARBA00022917"/>
    </source>
</evidence>
<name>V4A5Y6_LOTGI</name>
<sequence>MAPPITLRSSEGLQLIQNPPNDLKATLLFEGDNRDNQIRRMSYNKDGSMLAWSNPQSLFVTETEKWTILVKIDHAKVVDIKLSPKGSFLATWSHYTVDQATKTGQPNLHIYCTKTGTLLKSVIQKKQQGWEPQWSNDEGICVRNSNNVLHFYEGNKFDNIKTKLDLFKISDYSLAQCSPGNYMIAAYCAGTKGQPSFVRVYKYPNFGGPSSTLANKSFFKAERIHLYWNKIGTALVVLTSTESSDSSYYGDQGLHYISLRGETCLVPLDKNGPVYNVEWNPTSTEFAVVYGYMPAKVALFNLKCDMVFDFGTGPRNLTYYNPQGNILCIAGFGNLSGNLEFWDVKQKKLIFQTQASDSTLFEWSPDGQHVLTATTAPRLRVGNGFKIWHYTGSLLANIATPQYQELWDVKWCPAPDGKYKEERISYTPVESKLEAPKPQAKAAPYRPPSARGTATSFKLHEYELPSNQKPKPGAVANAPLTKNQKKKANKKAKNQAEREEREASGKTDPPRPEGAIVVEKANTGDPAKDKSIDKIRKKLHQIEKLKEAQKSGKQLQEQEKVKLATESELIKELAGLGISVKRS</sequence>
<accession>V4A5Y6</accession>
<dbReference type="OrthoDB" id="2194683at2759"/>
<dbReference type="KEGG" id="lgi:LOTGIDRAFT_234486"/>
<evidence type="ECO:0000259" key="10">
    <source>
        <dbReference type="Pfam" id="PF08662"/>
    </source>
</evidence>
<dbReference type="STRING" id="225164.V4A5Y6"/>
<dbReference type="CTD" id="20249553"/>
<comment type="similarity">
    <text evidence="2">Belongs to the WD repeat EIF2A family.</text>
</comment>
<dbReference type="GO" id="GO:0006417">
    <property type="term" value="P:regulation of translation"/>
    <property type="evidence" value="ECO:0007669"/>
    <property type="project" value="UniProtKB-KW"/>
</dbReference>
<dbReference type="InterPro" id="IPR015943">
    <property type="entry name" value="WD40/YVTN_repeat-like_dom_sf"/>
</dbReference>
<gene>
    <name evidence="11" type="ORF">LOTGIDRAFT_234486</name>
</gene>
<dbReference type="Pfam" id="PF08662">
    <property type="entry name" value="eIF2A"/>
    <property type="match status" value="1"/>
</dbReference>
<dbReference type="HOGENOM" id="CLU_013809_1_0_1"/>
<evidence type="ECO:0000256" key="7">
    <source>
        <dbReference type="ARBA" id="ARBA00022845"/>
    </source>
</evidence>
<keyword evidence="6" id="KW-0677">Repeat</keyword>
<feature type="compositionally biased region" description="Basic residues" evidence="9">
    <location>
        <begin position="483"/>
        <end position="493"/>
    </location>
</feature>
<dbReference type="PANTHER" id="PTHR13227">
    <property type="entry name" value="EUKARYOTIC TRANSLATION INITIATION FACTOR 2A"/>
    <property type="match status" value="1"/>
</dbReference>
<evidence type="ECO:0000313" key="11">
    <source>
        <dbReference type="EMBL" id="ESO88696.1"/>
    </source>
</evidence>
<keyword evidence="4" id="KW-0396">Initiation factor</keyword>
<evidence type="ECO:0000256" key="1">
    <source>
        <dbReference type="ARBA" id="ARBA00003993"/>
    </source>
</evidence>
<feature type="region of interest" description="Disordered" evidence="9">
    <location>
        <begin position="430"/>
        <end position="533"/>
    </location>
</feature>
<dbReference type="GO" id="GO:0003743">
    <property type="term" value="F:translation initiation factor activity"/>
    <property type="evidence" value="ECO:0007669"/>
    <property type="project" value="UniProtKB-KW"/>
</dbReference>
<feature type="non-terminal residue" evidence="11">
    <location>
        <position position="1"/>
    </location>
</feature>
<dbReference type="Gene3D" id="2.130.10.10">
    <property type="entry name" value="YVTN repeat-like/Quinoprotein amine dehydrogenase"/>
    <property type="match status" value="1"/>
</dbReference>
<dbReference type="GO" id="GO:0000049">
    <property type="term" value="F:tRNA binding"/>
    <property type="evidence" value="ECO:0007669"/>
    <property type="project" value="TreeGrafter"/>
</dbReference>
<dbReference type="GO" id="GO:0003729">
    <property type="term" value="F:mRNA binding"/>
    <property type="evidence" value="ECO:0007669"/>
    <property type="project" value="TreeGrafter"/>
</dbReference>